<dbReference type="Proteomes" id="UP000242414">
    <property type="component" value="Unassembled WGS sequence"/>
</dbReference>
<dbReference type="VEuPathDB" id="FungiDB:BCV72DRAFT_326525"/>
<dbReference type="AlphaFoldDB" id="A0A1X0R644"/>
<gene>
    <name evidence="1" type="ORF">BCV72DRAFT_326525</name>
</gene>
<proteinExistence type="predicted"/>
<name>A0A1X0R644_RHIZD</name>
<evidence type="ECO:0000313" key="1">
    <source>
        <dbReference type="EMBL" id="ORE07513.1"/>
    </source>
</evidence>
<protein>
    <submittedName>
        <fullName evidence="1">Uncharacterized protein</fullName>
    </submittedName>
</protein>
<dbReference type="EMBL" id="KV921903">
    <property type="protein sequence ID" value="ORE07513.1"/>
    <property type="molecule type" value="Genomic_DNA"/>
</dbReference>
<organism evidence="1">
    <name type="scientific">Rhizopus microsporus var. microsporus</name>
    <dbReference type="NCBI Taxonomy" id="86635"/>
    <lineage>
        <taxon>Eukaryota</taxon>
        <taxon>Fungi</taxon>
        <taxon>Fungi incertae sedis</taxon>
        <taxon>Mucoromycota</taxon>
        <taxon>Mucoromycotina</taxon>
        <taxon>Mucoromycetes</taxon>
        <taxon>Mucorales</taxon>
        <taxon>Mucorineae</taxon>
        <taxon>Rhizopodaceae</taxon>
        <taxon>Rhizopus</taxon>
    </lineage>
</organism>
<sequence length="79" mass="8970">MFFRPFDALFDPGIIFTLLNSPSSELSKVSVETCLFLPLSEVINWLADGSTRVQKPYKSLQVSHAFILSHDHSYLIPKE</sequence>
<accession>A0A1X0R644</accession>
<reference evidence="1" key="1">
    <citation type="journal article" date="2016" name="Proc. Natl. Acad. Sci. U.S.A.">
        <title>Lipid metabolic changes in an early divergent fungus govern the establishment of a mutualistic symbiosis with endobacteria.</title>
        <authorList>
            <person name="Lastovetsky O.A."/>
            <person name="Gaspar M.L."/>
            <person name="Mondo S.J."/>
            <person name="LaButti K.M."/>
            <person name="Sandor L."/>
            <person name="Grigoriev I.V."/>
            <person name="Henry S.A."/>
            <person name="Pawlowska T.E."/>
        </authorList>
    </citation>
    <scope>NUCLEOTIDE SEQUENCE [LARGE SCALE GENOMIC DNA]</scope>
    <source>
        <strain evidence="1">ATCC 52814</strain>
    </source>
</reference>